<name>G3IWS6_METTV</name>
<protein>
    <submittedName>
        <fullName evidence="1">Uncharacterized protein</fullName>
    </submittedName>
</protein>
<dbReference type="HOGENOM" id="CLU_719266_0_0_6"/>
<evidence type="ECO:0000313" key="2">
    <source>
        <dbReference type="Proteomes" id="UP000004664"/>
    </source>
</evidence>
<sequence>MRNYLRVILVERTGEGDWLNKIVGTGTTKAQVNATHAPNLPLATISDSWPIFEFVLNKVKKPVPDKAETLATFGAIDPERRPLFAYFMADAIAAGHDVRHFDAARLLDQVIERGREAYWKPVGATAKEERLLALATMAGGLPVSSVKGMKEELLSSWNVDFHPKVFLAMTGRESGESVSPLEPDIVGEHFALACLAQTNLSNEDRSRLCGLAWQLGSHSMAQFILRAHRDLPTHPMLNWVRKLPTSEGLPQFFWAVAAVNLMVDLGSSDPDAARALLDDLRRVATARDEPTVWREWAKAAHNLMLGLQSRDPDAGRALLNDIRSMATVRDEIALWELWSKAAANLMFELQSCDQDAAQALAAEVLLLPPEILSQLGIPASEKNH</sequence>
<dbReference type="Proteomes" id="UP000004664">
    <property type="component" value="Unassembled WGS sequence"/>
</dbReference>
<organism evidence="1 2">
    <name type="scientific">Methylobacter tundripaludum (strain ATCC BAA-1195 / DSM 17260 / SV96)</name>
    <dbReference type="NCBI Taxonomy" id="697282"/>
    <lineage>
        <taxon>Bacteria</taxon>
        <taxon>Pseudomonadati</taxon>
        <taxon>Pseudomonadota</taxon>
        <taxon>Gammaproteobacteria</taxon>
        <taxon>Methylococcales</taxon>
        <taxon>Methylococcaceae</taxon>
        <taxon>Methylobacter</taxon>
    </lineage>
</organism>
<dbReference type="EMBL" id="JH109152">
    <property type="protein sequence ID" value="EGW23135.1"/>
    <property type="molecule type" value="Genomic_DNA"/>
</dbReference>
<accession>G3IWS6</accession>
<dbReference type="eggNOG" id="COG0666">
    <property type="taxonomic scope" value="Bacteria"/>
</dbReference>
<keyword evidence="2" id="KW-1185">Reference proteome</keyword>
<reference evidence="1 2" key="1">
    <citation type="submission" date="2011-06" db="EMBL/GenBank/DDBJ databases">
        <title>Genomic sequence of Methylobacter tundripaludum SV96.</title>
        <authorList>
            <consortium name="US DOE Joint Genome Institute"/>
            <person name="Lucas S."/>
            <person name="Han J."/>
            <person name="Lapidus A."/>
            <person name="Cheng J.-F."/>
            <person name="Goodwin L."/>
            <person name="Pitluck S."/>
            <person name="Held B."/>
            <person name="Detter J.C."/>
            <person name="Han C."/>
            <person name="Tapia R."/>
            <person name="Land M."/>
            <person name="Hauser L."/>
            <person name="Kyrpides N."/>
            <person name="Ivanova N."/>
            <person name="Ovchinnikova G."/>
            <person name="Pagani I."/>
            <person name="Klotz M.G."/>
            <person name="Dispirito A.A."/>
            <person name="Murrell J.C."/>
            <person name="Dunfield P."/>
            <person name="Kalyuzhnaya M.G."/>
            <person name="Svenning M."/>
            <person name="Trotsenko Y.A."/>
            <person name="Stein L.Y."/>
            <person name="Woyke T."/>
        </authorList>
    </citation>
    <scope>NUCLEOTIDE SEQUENCE [LARGE SCALE GENOMIC DNA]</scope>
    <source>
        <strain evidence="2">ATCC BAA-1195 / DSM 17260 / SV96</strain>
    </source>
</reference>
<evidence type="ECO:0000313" key="1">
    <source>
        <dbReference type="EMBL" id="EGW23135.1"/>
    </source>
</evidence>
<dbReference type="AlphaFoldDB" id="G3IWS6"/>
<dbReference type="STRING" id="697282.Mettu_1975"/>
<proteinExistence type="predicted"/>
<gene>
    <name evidence="1" type="ORF">Mettu_1975</name>
</gene>
<dbReference type="RefSeq" id="WP_006891240.1">
    <property type="nucleotide sequence ID" value="NZ_JH109152.1"/>
</dbReference>